<feature type="transmembrane region" description="Helical" evidence="7">
    <location>
        <begin position="202"/>
        <end position="221"/>
    </location>
</feature>
<evidence type="ECO:0000256" key="1">
    <source>
        <dbReference type="ARBA" id="ARBA00004651"/>
    </source>
</evidence>
<feature type="transmembrane region" description="Helical" evidence="7">
    <location>
        <begin position="121"/>
        <end position="141"/>
    </location>
</feature>
<dbReference type="GO" id="GO:0005886">
    <property type="term" value="C:plasma membrane"/>
    <property type="evidence" value="ECO:0007669"/>
    <property type="project" value="UniProtKB-SubCell"/>
</dbReference>
<dbReference type="AlphaFoldDB" id="R4WRK7"/>
<dbReference type="HOGENOM" id="CLU_016047_1_2_4"/>
<evidence type="ECO:0000259" key="8">
    <source>
        <dbReference type="PROSITE" id="PS50928"/>
    </source>
</evidence>
<keyword evidence="3" id="KW-1003">Cell membrane</keyword>
<reference evidence="9 10" key="1">
    <citation type="journal article" date="2013" name="Genome Announc.">
        <title>Complete Genome Sequence of Burkholderia sp. Strain RPE64, Bacterial Symbiont of the Bean Bug Riptortus pedestris.</title>
        <authorList>
            <person name="Shibata T.F."/>
            <person name="Maeda T."/>
            <person name="Nikoh N."/>
            <person name="Yamaguchi K."/>
            <person name="Oshima K."/>
            <person name="Hattori M."/>
            <person name="Nishiyama T."/>
            <person name="Hasebe M."/>
            <person name="Fukatsu T."/>
            <person name="Kikuchi Y."/>
            <person name="Shigenobu S."/>
        </authorList>
    </citation>
    <scope>NUCLEOTIDE SEQUENCE [LARGE SCALE GENOMIC DNA]</scope>
    <source>
        <plasmid evidence="9 10">p1</plasmid>
    </source>
</reference>
<evidence type="ECO:0000256" key="7">
    <source>
        <dbReference type="RuleBase" id="RU363032"/>
    </source>
</evidence>
<dbReference type="PANTHER" id="PTHR32243:SF18">
    <property type="entry name" value="INNER MEMBRANE ABC TRANSPORTER PERMEASE PROTEIN YCJP"/>
    <property type="match status" value="1"/>
</dbReference>
<evidence type="ECO:0000313" key="9">
    <source>
        <dbReference type="EMBL" id="BAN27263.1"/>
    </source>
</evidence>
<comment type="similarity">
    <text evidence="7">Belongs to the binding-protein-dependent transport system permease family.</text>
</comment>
<feature type="transmembrane region" description="Helical" evidence="7">
    <location>
        <begin position="23"/>
        <end position="43"/>
    </location>
</feature>
<comment type="subcellular location">
    <subcellularLocation>
        <location evidence="1 7">Cell membrane</location>
        <topology evidence="1 7">Multi-pass membrane protein</topology>
    </subcellularLocation>
</comment>
<dbReference type="GO" id="GO:0055085">
    <property type="term" value="P:transmembrane transport"/>
    <property type="evidence" value="ECO:0007669"/>
    <property type="project" value="InterPro"/>
</dbReference>
<keyword evidence="9" id="KW-0614">Plasmid</keyword>
<dbReference type="PROSITE" id="PS50928">
    <property type="entry name" value="ABC_TM1"/>
    <property type="match status" value="1"/>
</dbReference>
<dbReference type="Gene3D" id="1.10.3720.10">
    <property type="entry name" value="MetI-like"/>
    <property type="match status" value="1"/>
</dbReference>
<dbReference type="Pfam" id="PF00528">
    <property type="entry name" value="BPD_transp_1"/>
    <property type="match status" value="1"/>
</dbReference>
<organism evidence="9 10">
    <name type="scientific">Caballeronia insecticola</name>
    <dbReference type="NCBI Taxonomy" id="758793"/>
    <lineage>
        <taxon>Bacteria</taxon>
        <taxon>Pseudomonadati</taxon>
        <taxon>Pseudomonadota</taxon>
        <taxon>Betaproteobacteria</taxon>
        <taxon>Burkholderiales</taxon>
        <taxon>Burkholderiaceae</taxon>
        <taxon>Caballeronia</taxon>
    </lineage>
</organism>
<dbReference type="InterPro" id="IPR050901">
    <property type="entry name" value="BP-dep_ABC_trans_perm"/>
</dbReference>
<feature type="domain" description="ABC transmembrane type-1" evidence="8">
    <location>
        <begin position="84"/>
        <end position="274"/>
    </location>
</feature>
<geneLocation type="plasmid" evidence="9 10">
    <name>p1</name>
</geneLocation>
<protein>
    <submittedName>
        <fullName evidence="9">ABC-type sugar / sn-glycerol-3-phosphate transport system permease protein ugpE</fullName>
    </submittedName>
</protein>
<dbReference type="PANTHER" id="PTHR32243">
    <property type="entry name" value="MALTOSE TRANSPORT SYSTEM PERMEASE-RELATED"/>
    <property type="match status" value="1"/>
</dbReference>
<dbReference type="SUPFAM" id="SSF161098">
    <property type="entry name" value="MetI-like"/>
    <property type="match status" value="1"/>
</dbReference>
<dbReference type="EMBL" id="AP013061">
    <property type="protein sequence ID" value="BAN27263.1"/>
    <property type="molecule type" value="Genomic_DNA"/>
</dbReference>
<feature type="transmembrane region" description="Helical" evidence="7">
    <location>
        <begin position="256"/>
        <end position="274"/>
    </location>
</feature>
<gene>
    <name evidence="9" type="ORF">BRPE64_DCDS03270</name>
</gene>
<keyword evidence="2 7" id="KW-0813">Transport</keyword>
<proteinExistence type="inferred from homology"/>
<reference evidence="9 10" key="2">
    <citation type="journal article" date="2018" name="Int. J. Syst. Evol. Microbiol.">
        <title>Burkholderia insecticola sp. nov., a gut symbiotic bacterium of the bean bug Riptortus pedestris.</title>
        <authorList>
            <person name="Takeshita K."/>
            <person name="Tamaki H."/>
            <person name="Ohbayashi T."/>
            <person name="Meng X.-Y."/>
            <person name="Sone T."/>
            <person name="Mitani Y."/>
            <person name="Peeters C."/>
            <person name="Kikuchi Y."/>
            <person name="Vandamme P."/>
        </authorList>
    </citation>
    <scope>NUCLEOTIDE SEQUENCE [LARGE SCALE GENOMIC DNA]</scope>
    <source>
        <strain evidence="9">RPE64</strain>
        <plasmid evidence="9 10">p1</plasmid>
    </source>
</reference>
<evidence type="ECO:0000256" key="4">
    <source>
        <dbReference type="ARBA" id="ARBA00022692"/>
    </source>
</evidence>
<evidence type="ECO:0000313" key="10">
    <source>
        <dbReference type="Proteomes" id="UP000013966"/>
    </source>
</evidence>
<name>R4WRK7_9BURK</name>
<dbReference type="PATRIC" id="fig|758793.3.peg.5476"/>
<dbReference type="Proteomes" id="UP000013966">
    <property type="component" value="Plasmid p1"/>
</dbReference>
<keyword evidence="10" id="KW-1185">Reference proteome</keyword>
<dbReference type="CDD" id="cd06261">
    <property type="entry name" value="TM_PBP2"/>
    <property type="match status" value="1"/>
</dbReference>
<evidence type="ECO:0000256" key="6">
    <source>
        <dbReference type="ARBA" id="ARBA00023136"/>
    </source>
</evidence>
<evidence type="ECO:0000256" key="5">
    <source>
        <dbReference type="ARBA" id="ARBA00022989"/>
    </source>
</evidence>
<keyword evidence="4 7" id="KW-0812">Transmembrane</keyword>
<evidence type="ECO:0000256" key="3">
    <source>
        <dbReference type="ARBA" id="ARBA00022475"/>
    </source>
</evidence>
<feature type="transmembrane region" description="Helical" evidence="7">
    <location>
        <begin position="88"/>
        <end position="109"/>
    </location>
</feature>
<evidence type="ECO:0000256" key="2">
    <source>
        <dbReference type="ARBA" id="ARBA00022448"/>
    </source>
</evidence>
<sequence>MSSINVSVTQRAKRARAARKRATVWHFLGLVVVFMSSVFPFYWMVTTSLKSQSDALAYPPKWLFSPTLHHYSAALFEHDVAGSLLNSLIIASSTTVLAILLGTPAAYALARYEFRGKEDLWFWFISNRMVSPVVLAVPFFLIATKLGLVDTHIVLILLYLTFSLPIVVWICTDQFRNIPVELDEAARLDGASPWRVFWRINLPLAMPGIVVSAIFAFIFSWNDLLYALVLTRSDAITSPVAATSYMSGYELPWGEIMATGTLIVLPMVIFALLVSGRLVQGLTMGAVK</sequence>
<dbReference type="InterPro" id="IPR000515">
    <property type="entry name" value="MetI-like"/>
</dbReference>
<keyword evidence="6 7" id="KW-0472">Membrane</keyword>
<feature type="transmembrane region" description="Helical" evidence="7">
    <location>
        <begin position="153"/>
        <end position="172"/>
    </location>
</feature>
<dbReference type="InterPro" id="IPR035906">
    <property type="entry name" value="MetI-like_sf"/>
</dbReference>
<accession>R4WRK7</accession>
<dbReference type="KEGG" id="buo:BRPE64_DCDS03270"/>
<keyword evidence="5 7" id="KW-1133">Transmembrane helix</keyword>